<comment type="caution">
    <text evidence="3">The sequence shown here is derived from an EMBL/GenBank/DDBJ whole genome shotgun (WGS) entry which is preliminary data.</text>
</comment>
<dbReference type="InterPro" id="IPR024768">
    <property type="entry name" value="Marf1"/>
</dbReference>
<feature type="compositionally biased region" description="Basic and acidic residues" evidence="1">
    <location>
        <begin position="389"/>
        <end position="398"/>
    </location>
</feature>
<dbReference type="EMBL" id="QGKW02002228">
    <property type="protein sequence ID" value="KAF2538241.1"/>
    <property type="molecule type" value="Genomic_DNA"/>
</dbReference>
<feature type="region of interest" description="Disordered" evidence="1">
    <location>
        <begin position="741"/>
        <end position="865"/>
    </location>
</feature>
<proteinExistence type="predicted"/>
<dbReference type="AlphaFoldDB" id="A0A8S9FYE7"/>
<reference evidence="3" key="1">
    <citation type="submission" date="2019-12" db="EMBL/GenBank/DDBJ databases">
        <title>Genome sequencing and annotation of Brassica cretica.</title>
        <authorList>
            <person name="Studholme D.J."/>
            <person name="Sarris P.F."/>
        </authorList>
    </citation>
    <scope>NUCLEOTIDE SEQUENCE</scope>
    <source>
        <strain evidence="3">PFS-001/15</strain>
        <tissue evidence="3">Leaf</tissue>
    </source>
</reference>
<dbReference type="Proteomes" id="UP000712281">
    <property type="component" value="Unassembled WGS sequence"/>
</dbReference>
<sequence>MSGKNDAAMTAKIHVWWDMKDCSVPEGIDALRVRPSIEGGFKEQGYSGPVSIAAYGDHKQTPEHLLRALSSTGVAVVHIRSGPRGEYEWDLLKGRTHKLSDVLNQLKKTRVDASDERVCLAMLLLVESILLPKNNKGTFPLEYVNKAKDMMYPWGRDAYLVLLRSIQKAVANHLEDTSKFELQGYPLVFHLWILESIPLLRDKFSNWAPTVDVPGPIYLCEKYTELENPSLERVLQIETNKKLKVTCILPLISHDTEDDVSMEDEHSDELESVKDISKKGYKFKADDWKNRYVDTLDTLDALIHMTENVETSQGSASIEEDSVKYQTEQDHRENMELRARVSELEGNQNVAPHTQTQVFPTNVTQQRSSGTPLSPMSQQPETQESSHNLPRETGREPLNETPSLQAQEFSPNLPRELYAQDITGREPLNETPSLPTQEISFLICHERMTFSDFLQTGREPFNETPSLHTHEFSPNLPRENDPERSYETPSNANEKENIGDEDATEPATVIIETQVFTPVLTQQVGTEATNETHVSPIAQQSIETQVLTPVLTQHVGTEATNETPVSPIAPQCIETPFFTPIQTQQGTYDSTEPLTEIISATNKEPLTEIISATNKHLKVTCILPPIPHDPEDDVSMEDEHSDELESVKDISKKGYKFKADDWKNRSVDTLDTLDALIHMTIHMTENVETSQASASIEDDSENTKLNKIIELMMENAKSMKDRMSLLEAQNMELRARVSGLEGNQNVARHTQTPVFPTNVTQQRSSGTPLSPMSQQPETPFLQTQKFSPNLPRETGREPFNETPSLQTQEFSPNLSRETGREPFNKTPSLQTQEFSPNLPRENDPERSYETPSNANEKENLSDEDATEPATVIIETQVCTPVLTQQVGTEATNETPVSPIAPQSIETPVFTPIQTQQVHAQKNLGLLH</sequence>
<feature type="compositionally biased region" description="Polar residues" evidence="1">
    <location>
        <begin position="400"/>
        <end position="410"/>
    </location>
</feature>
<protein>
    <recommendedName>
        <fullName evidence="2">NYN domain-containing protein</fullName>
    </recommendedName>
</protein>
<dbReference type="CDD" id="cd10910">
    <property type="entry name" value="PIN_limkain_b1_N_like"/>
    <property type="match status" value="1"/>
</dbReference>
<dbReference type="GO" id="GO:0005777">
    <property type="term" value="C:peroxisome"/>
    <property type="evidence" value="ECO:0007669"/>
    <property type="project" value="InterPro"/>
</dbReference>
<dbReference type="PANTHER" id="PTHR14379:SF87">
    <property type="entry name" value="NYN DOMAIN-CONTAINING PROTEIN"/>
    <property type="match status" value="1"/>
</dbReference>
<evidence type="ECO:0000256" key="1">
    <source>
        <dbReference type="SAM" id="MobiDB-lite"/>
    </source>
</evidence>
<dbReference type="GO" id="GO:0004540">
    <property type="term" value="F:RNA nuclease activity"/>
    <property type="evidence" value="ECO:0007669"/>
    <property type="project" value="InterPro"/>
</dbReference>
<organism evidence="3 4">
    <name type="scientific">Brassica cretica</name>
    <name type="common">Mustard</name>
    <dbReference type="NCBI Taxonomy" id="69181"/>
    <lineage>
        <taxon>Eukaryota</taxon>
        <taxon>Viridiplantae</taxon>
        <taxon>Streptophyta</taxon>
        <taxon>Embryophyta</taxon>
        <taxon>Tracheophyta</taxon>
        <taxon>Spermatophyta</taxon>
        <taxon>Magnoliopsida</taxon>
        <taxon>eudicotyledons</taxon>
        <taxon>Gunneridae</taxon>
        <taxon>Pentapetalae</taxon>
        <taxon>rosids</taxon>
        <taxon>malvids</taxon>
        <taxon>Brassicales</taxon>
        <taxon>Brassicaceae</taxon>
        <taxon>Brassiceae</taxon>
        <taxon>Brassica</taxon>
    </lineage>
</organism>
<evidence type="ECO:0000313" key="4">
    <source>
        <dbReference type="Proteomes" id="UP000712281"/>
    </source>
</evidence>
<dbReference type="PANTHER" id="PTHR14379">
    <property type="entry name" value="LIMKAIN B LKAP"/>
    <property type="match status" value="1"/>
</dbReference>
<dbReference type="GO" id="GO:0010468">
    <property type="term" value="P:regulation of gene expression"/>
    <property type="evidence" value="ECO:0007669"/>
    <property type="project" value="InterPro"/>
</dbReference>
<feature type="compositionally biased region" description="Polar residues" evidence="1">
    <location>
        <begin position="825"/>
        <end position="835"/>
    </location>
</feature>
<feature type="compositionally biased region" description="Polar residues" evidence="1">
    <location>
        <begin position="741"/>
        <end position="787"/>
    </location>
</feature>
<dbReference type="Pfam" id="PF01936">
    <property type="entry name" value="NYN"/>
    <property type="match status" value="1"/>
</dbReference>
<feature type="region of interest" description="Disordered" evidence="1">
    <location>
        <begin position="346"/>
        <end position="413"/>
    </location>
</feature>
<feature type="region of interest" description="Disordered" evidence="1">
    <location>
        <begin position="457"/>
        <end position="502"/>
    </location>
</feature>
<feature type="region of interest" description="Disordered" evidence="1">
    <location>
        <begin position="309"/>
        <end position="332"/>
    </location>
</feature>
<evidence type="ECO:0000313" key="3">
    <source>
        <dbReference type="EMBL" id="KAF2538241.1"/>
    </source>
</evidence>
<gene>
    <name evidence="3" type="ORF">F2Q68_00020546</name>
</gene>
<feature type="compositionally biased region" description="Polar residues" evidence="1">
    <location>
        <begin position="346"/>
        <end position="388"/>
    </location>
</feature>
<dbReference type="InterPro" id="IPR021139">
    <property type="entry name" value="NYN"/>
</dbReference>
<accession>A0A8S9FYE7</accession>
<name>A0A8S9FYE7_BRACR</name>
<feature type="compositionally biased region" description="Basic and acidic residues" evidence="1">
    <location>
        <begin position="321"/>
        <end position="332"/>
    </location>
</feature>
<evidence type="ECO:0000259" key="2">
    <source>
        <dbReference type="Pfam" id="PF01936"/>
    </source>
</evidence>
<feature type="domain" description="NYN" evidence="2">
    <location>
        <begin position="12"/>
        <end position="90"/>
    </location>
</feature>
<feature type="compositionally biased region" description="Polar residues" evidence="1">
    <location>
        <begin position="801"/>
        <end position="816"/>
    </location>
</feature>